<gene>
    <name evidence="2" type="ORF">J2Z20_001162</name>
</gene>
<dbReference type="EMBL" id="JAGGKP010000001">
    <property type="protein sequence ID" value="MBP1936301.1"/>
    <property type="molecule type" value="Genomic_DNA"/>
</dbReference>
<evidence type="ECO:0000256" key="1">
    <source>
        <dbReference type="ARBA" id="ARBA00023125"/>
    </source>
</evidence>
<proteinExistence type="predicted"/>
<accession>A0ABS4H192</accession>
<dbReference type="Proteomes" id="UP001519273">
    <property type="component" value="Unassembled WGS sequence"/>
</dbReference>
<keyword evidence="1 2" id="KW-0238">DNA-binding</keyword>
<dbReference type="Gene3D" id="1.10.10.10">
    <property type="entry name" value="Winged helix-like DNA-binding domain superfamily/Winged helix DNA-binding domain"/>
    <property type="match status" value="1"/>
</dbReference>
<dbReference type="PANTHER" id="PTHR38600:SF2">
    <property type="entry name" value="SLL0088 PROTEIN"/>
    <property type="match status" value="1"/>
</dbReference>
<comment type="caution">
    <text evidence="2">The sequence shown here is derived from an EMBL/GenBank/DDBJ whole genome shotgun (WGS) entry which is preliminary data.</text>
</comment>
<dbReference type="SUPFAM" id="SSF46785">
    <property type="entry name" value="Winged helix' DNA-binding domain"/>
    <property type="match status" value="1"/>
</dbReference>
<dbReference type="Pfam" id="PF12840">
    <property type="entry name" value="HTH_20"/>
    <property type="match status" value="1"/>
</dbReference>
<dbReference type="InterPro" id="IPR036388">
    <property type="entry name" value="WH-like_DNA-bd_sf"/>
</dbReference>
<dbReference type="RefSeq" id="WP_209846370.1">
    <property type="nucleotide sequence ID" value="NZ_CBCRVE010000002.1"/>
</dbReference>
<dbReference type="InterPro" id="IPR011991">
    <property type="entry name" value="ArsR-like_HTH"/>
</dbReference>
<evidence type="ECO:0000313" key="3">
    <source>
        <dbReference type="Proteomes" id="UP001519273"/>
    </source>
</evidence>
<sequence length="191" mass="22009">MAQKVLTTIEEIKAYSDPYRIKIMNTFQKMGRPATVKEIADELGEVAAKVHYHVKKLEKVGLVELVETKEINGIIAKYYEAFSGDIRIKHEGMEDHIKQVFASETIALLSGLYDENKSRFLKYANRMDVSPFANLINNTLYLTQEEAEQFIDYIKSFAEAHSKKVRQKDIQAYEFFATIVKEMPKEKDSNS</sequence>
<dbReference type="CDD" id="cd00090">
    <property type="entry name" value="HTH_ARSR"/>
    <property type="match status" value="1"/>
</dbReference>
<dbReference type="GO" id="GO:0003677">
    <property type="term" value="F:DNA binding"/>
    <property type="evidence" value="ECO:0007669"/>
    <property type="project" value="UniProtKB-KW"/>
</dbReference>
<name>A0ABS4H192_9BACL</name>
<protein>
    <submittedName>
        <fullName evidence="2">DNA-binding Lrp family transcriptional regulator</fullName>
    </submittedName>
</protein>
<dbReference type="InterPro" id="IPR036390">
    <property type="entry name" value="WH_DNA-bd_sf"/>
</dbReference>
<dbReference type="PANTHER" id="PTHR38600">
    <property type="entry name" value="TRANSCRIPTIONAL REGULATORY PROTEIN"/>
    <property type="match status" value="1"/>
</dbReference>
<organism evidence="2 3">
    <name type="scientific">Paenibacillus sediminis</name>
    <dbReference type="NCBI Taxonomy" id="664909"/>
    <lineage>
        <taxon>Bacteria</taxon>
        <taxon>Bacillati</taxon>
        <taxon>Bacillota</taxon>
        <taxon>Bacilli</taxon>
        <taxon>Bacillales</taxon>
        <taxon>Paenibacillaceae</taxon>
        <taxon>Paenibacillus</taxon>
    </lineage>
</organism>
<keyword evidence="3" id="KW-1185">Reference proteome</keyword>
<evidence type="ECO:0000313" key="2">
    <source>
        <dbReference type="EMBL" id="MBP1936301.1"/>
    </source>
</evidence>
<reference evidence="2 3" key="1">
    <citation type="submission" date="2021-03" db="EMBL/GenBank/DDBJ databases">
        <title>Genomic Encyclopedia of Type Strains, Phase IV (KMG-IV): sequencing the most valuable type-strain genomes for metagenomic binning, comparative biology and taxonomic classification.</title>
        <authorList>
            <person name="Goeker M."/>
        </authorList>
    </citation>
    <scope>NUCLEOTIDE SEQUENCE [LARGE SCALE GENOMIC DNA]</scope>
    <source>
        <strain evidence="2 3">DSM 23491</strain>
    </source>
</reference>